<keyword evidence="3" id="KW-1185">Reference proteome</keyword>
<dbReference type="InterPro" id="IPR011009">
    <property type="entry name" value="Kinase-like_dom_sf"/>
</dbReference>
<accession>A0A852WQ75</accession>
<dbReference type="Proteomes" id="UP000573599">
    <property type="component" value="Unassembled WGS sequence"/>
</dbReference>
<dbReference type="Gene3D" id="3.30.200.20">
    <property type="entry name" value="Phosphorylase Kinase, domain 1"/>
    <property type="match status" value="1"/>
</dbReference>
<dbReference type="Gene3D" id="3.90.1200.10">
    <property type="match status" value="1"/>
</dbReference>
<dbReference type="PANTHER" id="PTHR21310:SF42">
    <property type="entry name" value="BIFUNCTIONAL AAC_APH"/>
    <property type="match status" value="1"/>
</dbReference>
<evidence type="ECO:0000259" key="1">
    <source>
        <dbReference type="Pfam" id="PF01636"/>
    </source>
</evidence>
<dbReference type="EMBL" id="JACCAB010000001">
    <property type="protein sequence ID" value="NYG07486.1"/>
    <property type="molecule type" value="Genomic_DNA"/>
</dbReference>
<keyword evidence="2" id="KW-0808">Transferase</keyword>
<organism evidence="2 3">
    <name type="scientific">Pedococcus badiiscoriae</name>
    <dbReference type="NCBI Taxonomy" id="642776"/>
    <lineage>
        <taxon>Bacteria</taxon>
        <taxon>Bacillati</taxon>
        <taxon>Actinomycetota</taxon>
        <taxon>Actinomycetes</taxon>
        <taxon>Micrococcales</taxon>
        <taxon>Intrasporangiaceae</taxon>
        <taxon>Pedococcus</taxon>
    </lineage>
</organism>
<name>A0A852WQ75_9MICO</name>
<sequence length="315" mass="34079">MTDALHEDELRIDASLVRALVDRALPEYASLPLSRLSASGSSNALFRLGDELLVRLPRQPGGAATIDKEAHWLPRMGPLLPVSVPEVLAVGKPDLGYPERWSVVRWLDGEVPTGADPASRTGPTRTGLARDLAAVVTALRDIPVPHSALGDPQLRWYRGAPLESMADSTRRVLGECRGIPDLDLDLEAALRVWEHAMALPTEGGGSQPRWFHGDLVAENLLVRGERLAAVLDFGGLAVGDPTVDLIVAWDVLDPAARDVFRRAVGVDDTSWLRGRAWALSLALGTFPYYWNTMPDRCASRLAVARSVLADAASTP</sequence>
<comment type="caution">
    <text evidence="2">The sequence shown here is derived from an EMBL/GenBank/DDBJ whole genome shotgun (WGS) entry which is preliminary data.</text>
</comment>
<proteinExistence type="predicted"/>
<dbReference type="InterPro" id="IPR051678">
    <property type="entry name" value="AGP_Transferase"/>
</dbReference>
<gene>
    <name evidence="2" type="ORF">BJ986_001973</name>
</gene>
<dbReference type="PANTHER" id="PTHR21310">
    <property type="entry name" value="AMINOGLYCOSIDE PHOSPHOTRANSFERASE-RELATED-RELATED"/>
    <property type="match status" value="1"/>
</dbReference>
<keyword evidence="2" id="KW-0418">Kinase</keyword>
<dbReference type="CDD" id="cd05155">
    <property type="entry name" value="APH_ChoK_like_1"/>
    <property type="match status" value="1"/>
</dbReference>
<dbReference type="InterPro" id="IPR002575">
    <property type="entry name" value="Aminoglycoside_PTrfase"/>
</dbReference>
<dbReference type="SUPFAM" id="SSF56112">
    <property type="entry name" value="Protein kinase-like (PK-like)"/>
    <property type="match status" value="1"/>
</dbReference>
<evidence type="ECO:0000313" key="2">
    <source>
        <dbReference type="EMBL" id="NYG07486.1"/>
    </source>
</evidence>
<feature type="domain" description="Aminoglycoside phosphotransferase" evidence="1">
    <location>
        <begin position="38"/>
        <end position="275"/>
    </location>
</feature>
<reference evidence="2 3" key="1">
    <citation type="submission" date="2020-07" db="EMBL/GenBank/DDBJ databases">
        <title>Sequencing the genomes of 1000 actinobacteria strains.</title>
        <authorList>
            <person name="Klenk H.-P."/>
        </authorList>
    </citation>
    <scope>NUCLEOTIDE SEQUENCE [LARGE SCALE GENOMIC DNA]</scope>
    <source>
        <strain evidence="2 3">DSM 23987</strain>
    </source>
</reference>
<dbReference type="Pfam" id="PF01636">
    <property type="entry name" value="APH"/>
    <property type="match status" value="1"/>
</dbReference>
<evidence type="ECO:0000313" key="3">
    <source>
        <dbReference type="Proteomes" id="UP000573599"/>
    </source>
</evidence>
<dbReference type="AlphaFoldDB" id="A0A852WQ75"/>
<dbReference type="GO" id="GO:0016301">
    <property type="term" value="F:kinase activity"/>
    <property type="evidence" value="ECO:0007669"/>
    <property type="project" value="UniProtKB-KW"/>
</dbReference>
<dbReference type="RefSeq" id="WP_202881224.1">
    <property type="nucleotide sequence ID" value="NZ_JACCAB010000001.1"/>
</dbReference>
<protein>
    <submittedName>
        <fullName evidence="2">Aminoglycoside phosphotransferase (APT) family kinase protein</fullName>
    </submittedName>
</protein>